<dbReference type="PROSITE" id="PS51206">
    <property type="entry name" value="SF3_HELICASE_1"/>
    <property type="match status" value="1"/>
</dbReference>
<evidence type="ECO:0000256" key="2">
    <source>
        <dbReference type="ARBA" id="ARBA00022801"/>
    </source>
</evidence>
<dbReference type="Pfam" id="PF08706">
    <property type="entry name" value="D5_N"/>
    <property type="match status" value="1"/>
</dbReference>
<sequence>MNDSLDSLTQQVDDRQKKSQAEREKELTDKYGLDGTTQELQDYICSVYNVDDIKELLLDDALRFKPLSIYEVVDTFDKEEYTDQDEETKFFLTESGDQWLNLAKYFIPRWVKLSLAKTTGNIKVYYNWYLYTVDYFKNHPTNTFSEYQAGIAYHHKNGAWKVMKKDELTSKFDKALVNNLVPWGIVDDKAMNAGITRAKKLITSQVFNDNASRPEKLSKDKLVAFNNGTYNFATGQKQEHSKDDYLLNIHDYIVDFSSHEAPETDKLLTDMMGPAAKFFKEYIGYCFYPNHDIFQDFIFLLGEGGEGKSTLLNYIQHDLFGSDNTAALDPQTMNSDTDRFATSDLYGKEVNIVPDISSKPLPDVAKLKGLLGADPIAVQFKFGNRFKMTSRAKNIWSANKLPPIRSDDVGQAMSDRVNVIKLINGDTRKGDNNFWQIHDMNKVRSERSQFVGECLYLFQQVLKRFDEGKGQDSWSKPTTVKDGAQNWLTNNDPVEQWLTSVKEENASLFEDGYFVKQNAYNDYKIWCKEEGRLPMKKSNLQDALLTRFGFEYKRVHTPNEGQPYCWVNQALADKWDKEKIDWTTKRDGVLPDLA</sequence>
<feature type="compositionally biased region" description="Basic and acidic residues" evidence="4">
    <location>
        <begin position="12"/>
        <end position="28"/>
    </location>
</feature>
<reference evidence="7" key="1">
    <citation type="submission" date="2023-06" db="EMBL/GenBank/DDBJ databases">
        <title>Identification and characterization of horizontal gene transfer across gut microbiota members of farm animals based on homology search.</title>
        <authorList>
            <person name="Zeman M."/>
            <person name="Kubasova T."/>
            <person name="Jahodarova E."/>
            <person name="Nykrynova M."/>
            <person name="Rychlik I."/>
        </authorList>
    </citation>
    <scope>NUCLEOTIDE SEQUENCE [LARGE SCALE GENOMIC DNA]</scope>
    <source>
        <strain evidence="7">161_Gplus</strain>
    </source>
</reference>
<feature type="compositionally biased region" description="Polar residues" evidence="4">
    <location>
        <begin position="1"/>
        <end position="11"/>
    </location>
</feature>
<accession>A0ABT7UV71</accession>
<keyword evidence="3" id="KW-0067">ATP-binding</keyword>
<gene>
    <name evidence="6" type="ORF">QUW44_00175</name>
</gene>
<dbReference type="InterPro" id="IPR045455">
    <property type="entry name" value="NrS-1_pol-like_helicase"/>
</dbReference>
<dbReference type="RefSeq" id="WP_289585543.1">
    <property type="nucleotide sequence ID" value="NZ_JAUDDW010000001.1"/>
</dbReference>
<dbReference type="Proteomes" id="UP001529343">
    <property type="component" value="Unassembled WGS sequence"/>
</dbReference>
<dbReference type="PANTHER" id="PTHR35372:SF2">
    <property type="entry name" value="SF3 HELICASE DOMAIN-CONTAINING PROTEIN"/>
    <property type="match status" value="1"/>
</dbReference>
<organism evidence="6 7">
    <name type="scientific">Limosilactobacillus pontis</name>
    <dbReference type="NCBI Taxonomy" id="35787"/>
    <lineage>
        <taxon>Bacteria</taxon>
        <taxon>Bacillati</taxon>
        <taxon>Bacillota</taxon>
        <taxon>Bacilli</taxon>
        <taxon>Lactobacillales</taxon>
        <taxon>Lactobacillaceae</taxon>
        <taxon>Limosilactobacillus</taxon>
    </lineage>
</organism>
<evidence type="ECO:0000259" key="5">
    <source>
        <dbReference type="PROSITE" id="PS51206"/>
    </source>
</evidence>
<proteinExistence type="predicted"/>
<dbReference type="NCBIfam" id="TIGR01613">
    <property type="entry name" value="primase_Cterm"/>
    <property type="match status" value="1"/>
</dbReference>
<dbReference type="PANTHER" id="PTHR35372">
    <property type="entry name" value="ATP BINDING PROTEIN-RELATED"/>
    <property type="match status" value="1"/>
</dbReference>
<dbReference type="Pfam" id="PF19263">
    <property type="entry name" value="DUF5906"/>
    <property type="match status" value="1"/>
</dbReference>
<evidence type="ECO:0000313" key="7">
    <source>
        <dbReference type="Proteomes" id="UP001529343"/>
    </source>
</evidence>
<evidence type="ECO:0000256" key="4">
    <source>
        <dbReference type="SAM" id="MobiDB-lite"/>
    </source>
</evidence>
<keyword evidence="2" id="KW-0378">Hydrolase</keyword>
<feature type="domain" description="SF3 helicase" evidence="5">
    <location>
        <begin position="274"/>
        <end position="452"/>
    </location>
</feature>
<dbReference type="InterPro" id="IPR027417">
    <property type="entry name" value="P-loop_NTPase"/>
</dbReference>
<name>A0ABT7UV71_9LACO</name>
<keyword evidence="7" id="KW-1185">Reference proteome</keyword>
<protein>
    <submittedName>
        <fullName evidence="6">Phage/plasmid primase, P4 family</fullName>
    </submittedName>
</protein>
<evidence type="ECO:0000256" key="1">
    <source>
        <dbReference type="ARBA" id="ARBA00022741"/>
    </source>
</evidence>
<dbReference type="InterPro" id="IPR006500">
    <property type="entry name" value="Helicase_put_C_phage/plasmid"/>
</dbReference>
<dbReference type="InterPro" id="IPR014818">
    <property type="entry name" value="Phage/plasmid_primase_P4_C"/>
</dbReference>
<feature type="region of interest" description="Disordered" evidence="4">
    <location>
        <begin position="1"/>
        <end position="28"/>
    </location>
</feature>
<dbReference type="EMBL" id="JAUDDW010000001">
    <property type="protein sequence ID" value="MDM8265590.1"/>
    <property type="molecule type" value="Genomic_DNA"/>
</dbReference>
<dbReference type="InterPro" id="IPR051620">
    <property type="entry name" value="ORF904-like_C"/>
</dbReference>
<keyword evidence="1" id="KW-0547">Nucleotide-binding</keyword>
<evidence type="ECO:0000313" key="6">
    <source>
        <dbReference type="EMBL" id="MDM8265590.1"/>
    </source>
</evidence>
<dbReference type="InterPro" id="IPR014015">
    <property type="entry name" value="Helicase_SF3_DNA-vir"/>
</dbReference>
<comment type="caution">
    <text evidence="6">The sequence shown here is derived from an EMBL/GenBank/DDBJ whole genome shotgun (WGS) entry which is preliminary data.</text>
</comment>
<dbReference type="SUPFAM" id="SSF52540">
    <property type="entry name" value="P-loop containing nucleoside triphosphate hydrolases"/>
    <property type="match status" value="1"/>
</dbReference>
<evidence type="ECO:0000256" key="3">
    <source>
        <dbReference type="ARBA" id="ARBA00022840"/>
    </source>
</evidence>
<dbReference type="Gene3D" id="3.40.50.300">
    <property type="entry name" value="P-loop containing nucleotide triphosphate hydrolases"/>
    <property type="match status" value="1"/>
</dbReference>